<evidence type="ECO:0000256" key="7">
    <source>
        <dbReference type="ARBA" id="ARBA00022786"/>
    </source>
</evidence>
<dbReference type="InterPro" id="IPR010606">
    <property type="entry name" value="Mib_Herc2"/>
</dbReference>
<dbReference type="Gene3D" id="2.30.30.40">
    <property type="entry name" value="SH3 Domains"/>
    <property type="match status" value="2"/>
</dbReference>
<dbReference type="OrthoDB" id="2122982at2759"/>
<dbReference type="SMART" id="SM00291">
    <property type="entry name" value="ZnF_ZZ"/>
    <property type="match status" value="1"/>
</dbReference>
<evidence type="ECO:0000256" key="9">
    <source>
        <dbReference type="PROSITE-ProRule" id="PRU00228"/>
    </source>
</evidence>
<keyword evidence="5" id="KW-0677">Repeat</keyword>
<accession>A0A7J7JRE6</accession>
<comment type="subcellular location">
    <subcellularLocation>
        <location evidence="1">Cytoplasm</location>
    </subcellularLocation>
</comment>
<evidence type="ECO:0000313" key="15">
    <source>
        <dbReference type="Proteomes" id="UP000593567"/>
    </source>
</evidence>
<evidence type="ECO:0000256" key="4">
    <source>
        <dbReference type="ARBA" id="ARBA00022723"/>
    </source>
</evidence>
<dbReference type="GO" id="GO:0016567">
    <property type="term" value="P:protein ubiquitination"/>
    <property type="evidence" value="ECO:0007669"/>
    <property type="project" value="UniProtKB-UniPathway"/>
</dbReference>
<evidence type="ECO:0000256" key="2">
    <source>
        <dbReference type="ARBA" id="ARBA00004906"/>
    </source>
</evidence>
<proteinExistence type="predicted"/>
<protein>
    <submittedName>
        <fullName evidence="14">MIB2</fullName>
    </submittedName>
</protein>
<dbReference type="InterPro" id="IPR037252">
    <property type="entry name" value="Mib_Herc2_sf"/>
</dbReference>
<dbReference type="InterPro" id="IPR043145">
    <property type="entry name" value="Znf_ZZ_sf"/>
</dbReference>
<dbReference type="InterPro" id="IPR000433">
    <property type="entry name" value="Znf_ZZ"/>
</dbReference>
<keyword evidence="4" id="KW-0479">Metal-binding</keyword>
<dbReference type="GO" id="GO:0005737">
    <property type="term" value="C:cytoplasm"/>
    <property type="evidence" value="ECO:0007669"/>
    <property type="project" value="UniProtKB-SubCell"/>
</dbReference>
<dbReference type="EMBL" id="VXIV02001998">
    <property type="protein sequence ID" value="KAF6028008.1"/>
    <property type="molecule type" value="Genomic_DNA"/>
</dbReference>
<keyword evidence="3" id="KW-0963">Cytoplasm</keyword>
<keyword evidence="6 9" id="KW-0863">Zinc-finger</keyword>
<keyword evidence="11" id="KW-0732">Signal</keyword>
<evidence type="ECO:0000256" key="6">
    <source>
        <dbReference type="ARBA" id="ARBA00022771"/>
    </source>
</evidence>
<reference evidence="14" key="1">
    <citation type="submission" date="2020-06" db="EMBL/GenBank/DDBJ databases">
        <title>Draft genome of Bugula neritina, a colonial animal packing powerful symbionts and potential medicines.</title>
        <authorList>
            <person name="Rayko M."/>
        </authorList>
    </citation>
    <scope>NUCLEOTIDE SEQUENCE [LARGE SCALE GENOMIC DNA]</scope>
    <source>
        <strain evidence="14">Kwan_BN1</strain>
    </source>
</reference>
<feature type="domain" description="MIB/HERC2" evidence="13">
    <location>
        <begin position="161"/>
        <end position="242"/>
    </location>
</feature>
<evidence type="ECO:0000259" key="13">
    <source>
        <dbReference type="PROSITE" id="PS51416"/>
    </source>
</evidence>
<organism evidence="14 15">
    <name type="scientific">Bugula neritina</name>
    <name type="common">Brown bryozoan</name>
    <name type="synonym">Sertularia neritina</name>
    <dbReference type="NCBI Taxonomy" id="10212"/>
    <lineage>
        <taxon>Eukaryota</taxon>
        <taxon>Metazoa</taxon>
        <taxon>Spiralia</taxon>
        <taxon>Lophotrochozoa</taxon>
        <taxon>Bryozoa</taxon>
        <taxon>Gymnolaemata</taxon>
        <taxon>Cheilostomatida</taxon>
        <taxon>Flustrina</taxon>
        <taxon>Buguloidea</taxon>
        <taxon>Bugulidae</taxon>
        <taxon>Bugula</taxon>
    </lineage>
</organism>
<dbReference type="Proteomes" id="UP000593567">
    <property type="component" value="Unassembled WGS sequence"/>
</dbReference>
<keyword evidence="15" id="KW-1185">Reference proteome</keyword>
<sequence length="257" mass="28038">MQTAVYLSVVTMAAVTAAAGLSVGVRVVRGPDWKWSTQDDGEGHVGTVIEIGRPGSKTSPDKTVVVQWDSGNKTNYRVGYQGSYDLRLFDNAPAGVKHVDVVCDACNQQGIAGVKWSCVKCKDYDLCTPCYMAGKHDNNHPFLRFITANSKGVKVGKRQGSSTIEAKGIFPGAKVERGPAWEWGNQDEAGNPRAGGYLFVRFRHHGDGSPKNSTVKRRHSTATLPHPPRGDKKQNLRRYPSTQSLGRAQLKHECSSK</sequence>
<dbReference type="FunFam" id="3.30.60.90:FF:000004">
    <property type="entry name" value="Putative E3 ubiquitin-protein ligase MIB2"/>
    <property type="match status" value="1"/>
</dbReference>
<keyword evidence="8" id="KW-0862">Zinc</keyword>
<name>A0A7J7JRE6_BUGNE</name>
<feature type="signal peptide" evidence="11">
    <location>
        <begin position="1"/>
        <end position="18"/>
    </location>
</feature>
<dbReference type="PANTHER" id="PTHR24202:SF4">
    <property type="entry name" value="E3 UBIQUITIN-PROTEIN LIGASE MIB2-RELATED"/>
    <property type="match status" value="1"/>
</dbReference>
<dbReference type="PANTHER" id="PTHR24202">
    <property type="entry name" value="E3 UBIQUITIN-PROTEIN LIGASE MIB2"/>
    <property type="match status" value="1"/>
</dbReference>
<evidence type="ECO:0000256" key="1">
    <source>
        <dbReference type="ARBA" id="ARBA00004496"/>
    </source>
</evidence>
<feature type="domain" description="ZZ-type" evidence="12">
    <location>
        <begin position="98"/>
        <end position="150"/>
    </location>
</feature>
<dbReference type="GO" id="GO:0004842">
    <property type="term" value="F:ubiquitin-protein transferase activity"/>
    <property type="evidence" value="ECO:0007669"/>
    <property type="project" value="InterPro"/>
</dbReference>
<evidence type="ECO:0000256" key="8">
    <source>
        <dbReference type="ARBA" id="ARBA00022833"/>
    </source>
</evidence>
<keyword evidence="7" id="KW-0833">Ubl conjugation pathway</keyword>
<dbReference type="GO" id="GO:0008270">
    <property type="term" value="F:zinc ion binding"/>
    <property type="evidence" value="ECO:0007669"/>
    <property type="project" value="UniProtKB-KW"/>
</dbReference>
<gene>
    <name evidence="14" type="ORF">EB796_013685</name>
</gene>
<dbReference type="PROSITE" id="PS51416">
    <property type="entry name" value="MIB_HERC2"/>
    <property type="match status" value="2"/>
</dbReference>
<dbReference type="AlphaFoldDB" id="A0A7J7JRE6"/>
<evidence type="ECO:0000313" key="14">
    <source>
        <dbReference type="EMBL" id="KAF6028008.1"/>
    </source>
</evidence>
<evidence type="ECO:0000256" key="5">
    <source>
        <dbReference type="ARBA" id="ARBA00022737"/>
    </source>
</evidence>
<evidence type="ECO:0000256" key="10">
    <source>
        <dbReference type="SAM" id="MobiDB-lite"/>
    </source>
</evidence>
<comment type="caution">
    <text evidence="14">The sequence shown here is derived from an EMBL/GenBank/DDBJ whole genome shotgun (WGS) entry which is preliminary data.</text>
</comment>
<dbReference type="Gene3D" id="3.30.60.90">
    <property type="match status" value="1"/>
</dbReference>
<dbReference type="PROSITE" id="PS50135">
    <property type="entry name" value="ZF_ZZ_2"/>
    <property type="match status" value="1"/>
</dbReference>
<feature type="region of interest" description="Disordered" evidence="10">
    <location>
        <begin position="207"/>
        <end position="257"/>
    </location>
</feature>
<evidence type="ECO:0000259" key="12">
    <source>
        <dbReference type="PROSITE" id="PS50135"/>
    </source>
</evidence>
<dbReference type="Pfam" id="PF00569">
    <property type="entry name" value="ZZ"/>
    <property type="match status" value="1"/>
</dbReference>
<feature type="domain" description="MIB/HERC2" evidence="13">
    <location>
        <begin position="13"/>
        <end position="92"/>
    </location>
</feature>
<evidence type="ECO:0000256" key="11">
    <source>
        <dbReference type="SAM" id="SignalP"/>
    </source>
</evidence>
<dbReference type="Pfam" id="PF06701">
    <property type="entry name" value="MIB_HERC2"/>
    <property type="match status" value="1"/>
</dbReference>
<comment type="pathway">
    <text evidence="2">Protein modification; protein ubiquitination.</text>
</comment>
<dbReference type="FunFam" id="2.30.30.40:FF:000044">
    <property type="entry name" value="E3 ubiquitin-protein ligase MIB2, putative"/>
    <property type="match status" value="1"/>
</dbReference>
<evidence type="ECO:0000256" key="3">
    <source>
        <dbReference type="ARBA" id="ARBA00022490"/>
    </source>
</evidence>
<dbReference type="SUPFAM" id="SSF159034">
    <property type="entry name" value="Mib/herc2 domain-like"/>
    <property type="match status" value="2"/>
</dbReference>
<dbReference type="UniPathway" id="UPA00143"/>
<dbReference type="SUPFAM" id="SSF57850">
    <property type="entry name" value="RING/U-box"/>
    <property type="match status" value="1"/>
</dbReference>
<feature type="chain" id="PRO_5029629804" evidence="11">
    <location>
        <begin position="19"/>
        <end position="257"/>
    </location>
</feature>